<dbReference type="RefSeq" id="WP_103938791.1">
    <property type="nucleotide sequence ID" value="NZ_FNVO01000006.1"/>
</dbReference>
<evidence type="ECO:0000313" key="2">
    <source>
        <dbReference type="Proteomes" id="UP000236723"/>
    </source>
</evidence>
<dbReference type="Proteomes" id="UP000236723">
    <property type="component" value="Unassembled WGS sequence"/>
</dbReference>
<protein>
    <submittedName>
        <fullName evidence="1">Uncharacterized protein</fullName>
    </submittedName>
</protein>
<accession>A0A1H6B6I6</accession>
<dbReference type="EMBL" id="FNVO01000006">
    <property type="protein sequence ID" value="SEG56222.1"/>
    <property type="molecule type" value="Genomic_DNA"/>
</dbReference>
<organism evidence="1 2">
    <name type="scientific">Thermomonospora echinospora</name>
    <dbReference type="NCBI Taxonomy" id="1992"/>
    <lineage>
        <taxon>Bacteria</taxon>
        <taxon>Bacillati</taxon>
        <taxon>Actinomycetota</taxon>
        <taxon>Actinomycetes</taxon>
        <taxon>Streptosporangiales</taxon>
        <taxon>Thermomonosporaceae</taxon>
        <taxon>Thermomonospora</taxon>
    </lineage>
</organism>
<proteinExistence type="predicted"/>
<evidence type="ECO:0000313" key="1">
    <source>
        <dbReference type="EMBL" id="SEG56222.1"/>
    </source>
</evidence>
<dbReference type="OrthoDB" id="3482233at2"/>
<keyword evidence="2" id="KW-1185">Reference proteome</keyword>
<sequence length="68" mass="7264">MTVTTSSADYAAEPPLGGSVSLDELARRKSVRPVQSADDLAQDGVFDSDEELDAFLEHVAAERRADLA</sequence>
<gene>
    <name evidence="1" type="ORF">SAMN04489712_106295</name>
</gene>
<reference evidence="2" key="1">
    <citation type="submission" date="2016-10" db="EMBL/GenBank/DDBJ databases">
        <authorList>
            <person name="Varghese N."/>
            <person name="Submissions S."/>
        </authorList>
    </citation>
    <scope>NUCLEOTIDE SEQUENCE [LARGE SCALE GENOMIC DNA]</scope>
    <source>
        <strain evidence="2">DSM 43163</strain>
    </source>
</reference>
<dbReference type="AlphaFoldDB" id="A0A1H6B6I6"/>
<name>A0A1H6B6I6_9ACTN</name>